<dbReference type="Pfam" id="PF13884">
    <property type="entry name" value="Peptidase_S74"/>
    <property type="match status" value="1"/>
</dbReference>
<dbReference type="EMBL" id="REFV01000020">
    <property type="protein sequence ID" value="RMB56216.1"/>
    <property type="molecule type" value="Genomic_DNA"/>
</dbReference>
<evidence type="ECO:0000259" key="2">
    <source>
        <dbReference type="PROSITE" id="PS51688"/>
    </source>
</evidence>
<keyword evidence="1" id="KW-0175">Coiled coil</keyword>
<dbReference type="OrthoDB" id="1399757at2"/>
<keyword evidence="4" id="KW-1185">Reference proteome</keyword>
<evidence type="ECO:0000313" key="3">
    <source>
        <dbReference type="EMBL" id="RMB56216.1"/>
    </source>
</evidence>
<name>A0A3M0GFX0_9FLAO</name>
<sequence>MKYYFTMIATTMLAITCYSQVGINTIDPQSTLDVVASNPASPDLNDGLLIPRIDAFPGTAPGVNQNSMVVYLTTAIAGFPVGYYYWDNGTSTWTPFLRNIYTEDGSLLANRTVTLNNRSLTFSNSALNYSRILGDGRMSLSNTTNIPLTIDTNNQGYSGIFFEQDNFTSEMFMYRDGTNNRFYFENNDAMGSISFGFATLQRFHMTNDAILPAASRLLDLGDATNIWDNIHGEDIFYYNSISMASDQRLKENFKLLNYGIDELLKIPTYRYNYKNSPDGTEHLGVIAQEMKEIIPEVVTTIPDTEFYAVDYTALIPVLINAMKEQNEKIKELQKEVNSLKAKMN</sequence>
<dbReference type="AlphaFoldDB" id="A0A3M0GFX0"/>
<evidence type="ECO:0000256" key="1">
    <source>
        <dbReference type="SAM" id="Coils"/>
    </source>
</evidence>
<protein>
    <submittedName>
        <fullName evidence="3">Tail fiber domain-containing protein</fullName>
    </submittedName>
</protein>
<evidence type="ECO:0000313" key="4">
    <source>
        <dbReference type="Proteomes" id="UP000281985"/>
    </source>
</evidence>
<dbReference type="RefSeq" id="WP_121918581.1">
    <property type="nucleotide sequence ID" value="NZ_REFV01000020.1"/>
</dbReference>
<accession>A0A3M0GFX0</accession>
<dbReference type="PROSITE" id="PS51688">
    <property type="entry name" value="ICA"/>
    <property type="match status" value="1"/>
</dbReference>
<reference evidence="3 4" key="1">
    <citation type="submission" date="2018-10" db="EMBL/GenBank/DDBJ databases">
        <title>Dokdonia luteus sp. nov., isolated from sea water.</title>
        <authorList>
            <person name="Zhou L.Y."/>
            <person name="Du Z.J."/>
        </authorList>
    </citation>
    <scope>NUCLEOTIDE SEQUENCE [LARGE SCALE GENOMIC DNA]</scope>
    <source>
        <strain evidence="3 4">SH27</strain>
    </source>
</reference>
<feature type="coiled-coil region" evidence="1">
    <location>
        <begin position="315"/>
        <end position="342"/>
    </location>
</feature>
<gene>
    <name evidence="3" type="ORF">EAX61_15275</name>
</gene>
<proteinExistence type="predicted"/>
<dbReference type="InterPro" id="IPR030392">
    <property type="entry name" value="S74_ICA"/>
</dbReference>
<organism evidence="3 4">
    <name type="scientific">Dokdonia sinensis</name>
    <dbReference type="NCBI Taxonomy" id="2479847"/>
    <lineage>
        <taxon>Bacteria</taxon>
        <taxon>Pseudomonadati</taxon>
        <taxon>Bacteroidota</taxon>
        <taxon>Flavobacteriia</taxon>
        <taxon>Flavobacteriales</taxon>
        <taxon>Flavobacteriaceae</taxon>
        <taxon>Dokdonia</taxon>
    </lineage>
</organism>
<comment type="caution">
    <text evidence="3">The sequence shown here is derived from an EMBL/GenBank/DDBJ whole genome shotgun (WGS) entry which is preliminary data.</text>
</comment>
<dbReference type="Proteomes" id="UP000281985">
    <property type="component" value="Unassembled WGS sequence"/>
</dbReference>
<feature type="domain" description="Peptidase S74" evidence="2">
    <location>
        <begin position="245"/>
        <end position="336"/>
    </location>
</feature>